<dbReference type="Proteomes" id="UP001214854">
    <property type="component" value="Unassembled WGS sequence"/>
</dbReference>
<organism evidence="3 4">
    <name type="scientific">Asticcacaulis aquaticus</name>
    <dbReference type="NCBI Taxonomy" id="2984212"/>
    <lineage>
        <taxon>Bacteria</taxon>
        <taxon>Pseudomonadati</taxon>
        <taxon>Pseudomonadota</taxon>
        <taxon>Alphaproteobacteria</taxon>
        <taxon>Caulobacterales</taxon>
        <taxon>Caulobacteraceae</taxon>
        <taxon>Asticcacaulis</taxon>
    </lineage>
</organism>
<sequence length="257" mass="28759">MTKKHILYAIFVLLTVTVLGGVGYWAYWNFFIRWSPITVTQNQKEIQTLLDASGFAASGKEGPEMWVITYRNCASCKVWEEQELPKFEAIAADIRIVPFAPMDVEGKTKTTPSERATIAEIWLNRSYSLYRQWRAAPEETWQPDFRAADGDLARTAVVGASRDFITQLEPLLANNGVPIRYPLIIWRDGAEHIKICACSDERMYHYVRDDLHAPASLTEKPAAPAAPMIEQKQPQPLPEAGTVASEAAASNYGPDAL</sequence>
<keyword evidence="2" id="KW-1133">Transmembrane helix</keyword>
<dbReference type="RefSeq" id="WP_272747447.1">
    <property type="nucleotide sequence ID" value="NZ_JAQQKX010000004.1"/>
</dbReference>
<dbReference type="EMBL" id="JAQQKX010000004">
    <property type="protein sequence ID" value="MDC7682963.1"/>
    <property type="molecule type" value="Genomic_DNA"/>
</dbReference>
<keyword evidence="2" id="KW-0812">Transmembrane</keyword>
<evidence type="ECO:0000256" key="1">
    <source>
        <dbReference type="SAM" id="MobiDB-lite"/>
    </source>
</evidence>
<feature type="transmembrane region" description="Helical" evidence="2">
    <location>
        <begin position="6"/>
        <end position="27"/>
    </location>
</feature>
<keyword evidence="2" id="KW-0472">Membrane</keyword>
<evidence type="ECO:0000313" key="4">
    <source>
        <dbReference type="Proteomes" id="UP001214854"/>
    </source>
</evidence>
<gene>
    <name evidence="3" type="ORF">PQU92_06730</name>
</gene>
<evidence type="ECO:0000256" key="2">
    <source>
        <dbReference type="SAM" id="Phobius"/>
    </source>
</evidence>
<evidence type="ECO:0008006" key="5">
    <source>
        <dbReference type="Google" id="ProtNLM"/>
    </source>
</evidence>
<feature type="region of interest" description="Disordered" evidence="1">
    <location>
        <begin position="223"/>
        <end position="257"/>
    </location>
</feature>
<accession>A0ABT5HSB4</accession>
<protein>
    <recommendedName>
        <fullName evidence="5">Thioredoxin-like fold domain-containing protein</fullName>
    </recommendedName>
</protein>
<name>A0ABT5HSB4_9CAUL</name>
<evidence type="ECO:0000313" key="3">
    <source>
        <dbReference type="EMBL" id="MDC7682963.1"/>
    </source>
</evidence>
<comment type="caution">
    <text evidence="3">The sequence shown here is derived from an EMBL/GenBank/DDBJ whole genome shotgun (WGS) entry which is preliminary data.</text>
</comment>
<keyword evidence="4" id="KW-1185">Reference proteome</keyword>
<proteinExistence type="predicted"/>
<reference evidence="3 4" key="1">
    <citation type="submission" date="2023-01" db="EMBL/GenBank/DDBJ databases">
        <title>Novel species of the genus Asticcacaulis isolated from rivers.</title>
        <authorList>
            <person name="Lu H."/>
        </authorList>
    </citation>
    <scope>NUCLEOTIDE SEQUENCE [LARGE SCALE GENOMIC DNA]</scope>
    <source>
        <strain evidence="3 4">BYS171W</strain>
    </source>
</reference>